<evidence type="ECO:0000256" key="22">
    <source>
        <dbReference type="SAM" id="MobiDB-lite"/>
    </source>
</evidence>
<dbReference type="Pfam" id="PF06309">
    <property type="entry name" value="Torsin"/>
    <property type="match status" value="1"/>
</dbReference>
<dbReference type="GO" id="GO:0016887">
    <property type="term" value="F:ATP hydrolysis activity"/>
    <property type="evidence" value="ECO:0007669"/>
    <property type="project" value="InterPro"/>
</dbReference>
<evidence type="ECO:0000256" key="2">
    <source>
        <dbReference type="ARBA" id="ARBA00004319"/>
    </source>
</evidence>
<evidence type="ECO:0000256" key="8">
    <source>
        <dbReference type="ARBA" id="ARBA00022741"/>
    </source>
</evidence>
<keyword evidence="9" id="KW-0378">Hydrolase</keyword>
<evidence type="ECO:0000256" key="6">
    <source>
        <dbReference type="ARBA" id="ARBA00013611"/>
    </source>
</evidence>
<dbReference type="GO" id="GO:0071763">
    <property type="term" value="P:nuclear membrane organization"/>
    <property type="evidence" value="ECO:0007669"/>
    <property type="project" value="TreeGrafter"/>
</dbReference>
<feature type="domain" description="Torsin-1A C-terminal" evidence="23">
    <location>
        <begin position="282"/>
        <end position="336"/>
    </location>
</feature>
<dbReference type="Gene3D" id="3.40.50.300">
    <property type="entry name" value="P-loop containing nucleotide triphosphate hydrolases"/>
    <property type="match status" value="1"/>
</dbReference>
<gene>
    <name evidence="24" type="primary">LOC115635933</name>
</gene>
<comment type="catalytic activity">
    <reaction evidence="21">
        <text>ATP + H2O = ADP + phosphate + H(+)</text>
        <dbReference type="Rhea" id="RHEA:13065"/>
        <dbReference type="ChEBI" id="CHEBI:15377"/>
        <dbReference type="ChEBI" id="CHEBI:15378"/>
        <dbReference type="ChEBI" id="CHEBI:30616"/>
        <dbReference type="ChEBI" id="CHEBI:43474"/>
        <dbReference type="ChEBI" id="CHEBI:456216"/>
    </reaction>
</comment>
<keyword evidence="10" id="KW-0256">Endoplasmic reticulum</keyword>
<evidence type="ECO:0000256" key="13">
    <source>
        <dbReference type="ARBA" id="ARBA00023136"/>
    </source>
</evidence>
<dbReference type="InterPro" id="IPR010448">
    <property type="entry name" value="Torsin"/>
</dbReference>
<evidence type="ECO:0000256" key="19">
    <source>
        <dbReference type="ARBA" id="ARBA00033320"/>
    </source>
</evidence>
<comment type="subunit">
    <text evidence="18">Homohexamer. Interacts with TOR1B; the interaction may be specific of neural tissues. Interacts (ATP-bound) with TOR1AIP1 and TOR1AIP2; the interactions induce ATPase activity. Interacts with KLHL14; preferentially when ATP-free. Interacts with KLC1 (via TPR repeats); the interaction associates TOR1A with the kinesin oligomeric complex. Interacts with COPS4; the interaction associates TOR1A with the CSN complex. Interacts with SNAPIN; the interaction is direct and associates SNAPIN with the CSN complex. Interacts with STON2. Interacts (ATP-bound) with SYNE3 (via KASH domain); the interaction is required for SYNE3 nuclear envelope localization. Interacts with VIM; the interaction associates TOR1A with the cytoskeleton. Interacts with PLEC. Interacts (ATP-bound) with SLC6A3; regulates SLC6A3 transport to the plasma membrane.</text>
</comment>
<evidence type="ECO:0000256" key="1">
    <source>
        <dbReference type="ARBA" id="ARBA00004156"/>
    </source>
</evidence>
<evidence type="ECO:0000259" key="23">
    <source>
        <dbReference type="Pfam" id="PF21376"/>
    </source>
</evidence>
<dbReference type="Pfam" id="PF21376">
    <property type="entry name" value="TOR1A_C"/>
    <property type="match status" value="1"/>
</dbReference>
<evidence type="ECO:0000313" key="25">
    <source>
        <dbReference type="Proteomes" id="UP000694390"/>
    </source>
</evidence>
<keyword evidence="25" id="KW-1185">Reference proteome</keyword>
<keyword evidence="13" id="KW-0472">Membrane</keyword>
<sequence>MPCTFPQGPSPALPLPPRPHSLLVPLQGHGPPCAEPNISGENVGCTSQVWGWDYNSELLGSESQAFSTTLQMALEQKVFGQHLATQVVLKALSMHSRHKQPRKPLVMSFHGWPGTGKTFVSKIIARNLYQHHEARRRFVHQYDAVLHFPHAEHIKQYKEQLQNWIRGNVSVCPRSLFIFSEMDQMPHGLIDSIMPYLSHREAINGVYYGKAIFLFLNNAGGDKITEVALDHWRRQKGREEIPLTDLQSILSAEIFNNRNSGFWNSKLIQKNLVDYFIPFLPLEYKHVKECIQEEVRYQGHQEDEDLIIKIALAMSDYPSEDRIYSSKGCKTVASKVNLAT</sequence>
<feature type="compositionally biased region" description="Pro residues" evidence="22">
    <location>
        <begin position="8"/>
        <end position="19"/>
    </location>
</feature>
<dbReference type="InterPro" id="IPR049337">
    <property type="entry name" value="TOR1A_C"/>
</dbReference>
<evidence type="ECO:0000256" key="5">
    <source>
        <dbReference type="ARBA" id="ARBA00006235"/>
    </source>
</evidence>
<evidence type="ECO:0000256" key="18">
    <source>
        <dbReference type="ARBA" id="ARBA00025909"/>
    </source>
</evidence>
<evidence type="ECO:0000256" key="4">
    <source>
        <dbReference type="ARBA" id="ARBA00004624"/>
    </source>
</evidence>
<protein>
    <recommendedName>
        <fullName evidence="6">Torsin-1A</fullName>
    </recommendedName>
    <alternativeName>
        <fullName evidence="19">Dystonia 1 protein</fullName>
    </alternativeName>
</protein>
<evidence type="ECO:0000256" key="11">
    <source>
        <dbReference type="ARBA" id="ARBA00022840"/>
    </source>
</evidence>
<dbReference type="FunFam" id="3.40.50.300:FF:002276">
    <property type="entry name" value="Torsin, putative"/>
    <property type="match status" value="1"/>
</dbReference>
<dbReference type="GeneTree" id="ENSGT00950000182888"/>
<keyword evidence="16" id="KW-0966">Cell projection</keyword>
<accession>A0A8C5F355</accession>
<keyword evidence="7" id="KW-0732">Signal</keyword>
<dbReference type="Proteomes" id="UP000694390">
    <property type="component" value="Chromosome 16"/>
</dbReference>
<dbReference type="PANTHER" id="PTHR10760:SF15">
    <property type="entry name" value="TORSIN-1A"/>
    <property type="match status" value="1"/>
</dbReference>
<dbReference type="GO" id="GO:0030659">
    <property type="term" value="C:cytoplasmic vesicle membrane"/>
    <property type="evidence" value="ECO:0007669"/>
    <property type="project" value="UniProtKB-SubCell"/>
</dbReference>
<reference evidence="24" key="2">
    <citation type="submission" date="2025-08" db="UniProtKB">
        <authorList>
            <consortium name="Ensembl"/>
        </authorList>
    </citation>
    <scope>IDENTIFICATION</scope>
</reference>
<dbReference type="OrthoDB" id="19623at2759"/>
<keyword evidence="15" id="KW-0539">Nucleus</keyword>
<dbReference type="Ensembl" id="ENSGEVT00005031905.1">
    <property type="protein sequence ID" value="ENSGEVP00005030377.1"/>
    <property type="gene ID" value="ENSGEVG00005021223.1"/>
</dbReference>
<comment type="subcellular location">
    <subcellularLocation>
        <location evidence="4">Cell projection</location>
        <location evidence="4">Growth cone</location>
    </subcellularLocation>
    <subcellularLocation>
        <location evidence="1">Cytoplasmic vesicle membrane</location>
    </subcellularLocation>
    <subcellularLocation>
        <location evidence="2">Endoplasmic reticulum lumen</location>
    </subcellularLocation>
    <subcellularLocation>
        <location evidence="3">Nucleus membrane</location>
        <topology evidence="3">Peripheral membrane protein</topology>
    </subcellularLocation>
    <subcellularLocation>
        <location evidence="20">Synapse</location>
    </subcellularLocation>
</comment>
<evidence type="ECO:0000256" key="20">
    <source>
        <dbReference type="ARBA" id="ARBA00034103"/>
    </source>
</evidence>
<evidence type="ECO:0000256" key="3">
    <source>
        <dbReference type="ARBA" id="ARBA00004617"/>
    </source>
</evidence>
<dbReference type="GO" id="GO:0005524">
    <property type="term" value="F:ATP binding"/>
    <property type="evidence" value="ECO:0007669"/>
    <property type="project" value="UniProtKB-KW"/>
</dbReference>
<evidence type="ECO:0000256" key="7">
    <source>
        <dbReference type="ARBA" id="ARBA00022729"/>
    </source>
</evidence>
<keyword evidence="14" id="KW-0325">Glycoprotein</keyword>
<evidence type="ECO:0000256" key="16">
    <source>
        <dbReference type="ARBA" id="ARBA00023273"/>
    </source>
</evidence>
<dbReference type="GO" id="GO:0005788">
    <property type="term" value="C:endoplasmic reticulum lumen"/>
    <property type="evidence" value="ECO:0007669"/>
    <property type="project" value="UniProtKB-SubCell"/>
</dbReference>
<comment type="similarity">
    <text evidence="5">Belongs to the ClpA/ClpB family. Torsin subfamily.</text>
</comment>
<dbReference type="GO" id="GO:0045202">
    <property type="term" value="C:synapse"/>
    <property type="evidence" value="ECO:0007669"/>
    <property type="project" value="UniProtKB-SubCell"/>
</dbReference>
<dbReference type="GO" id="GO:0030426">
    <property type="term" value="C:growth cone"/>
    <property type="evidence" value="ECO:0007669"/>
    <property type="project" value="UniProtKB-SubCell"/>
</dbReference>
<keyword evidence="11" id="KW-0067">ATP-binding</keyword>
<evidence type="ECO:0000256" key="17">
    <source>
        <dbReference type="ARBA" id="ARBA00023329"/>
    </source>
</evidence>
<keyword evidence="17" id="KW-0968">Cytoplasmic vesicle</keyword>
<reference evidence="24" key="3">
    <citation type="submission" date="2025-09" db="UniProtKB">
        <authorList>
            <consortium name="Ensembl"/>
        </authorList>
    </citation>
    <scope>IDENTIFICATION</scope>
</reference>
<keyword evidence="12" id="KW-0770">Synapse</keyword>
<dbReference type="PANTHER" id="PTHR10760">
    <property type="entry name" value="TORSIN"/>
    <property type="match status" value="1"/>
</dbReference>
<dbReference type="InterPro" id="IPR027417">
    <property type="entry name" value="P-loop_NTPase"/>
</dbReference>
<evidence type="ECO:0000256" key="14">
    <source>
        <dbReference type="ARBA" id="ARBA00023180"/>
    </source>
</evidence>
<evidence type="ECO:0000256" key="12">
    <source>
        <dbReference type="ARBA" id="ARBA00023018"/>
    </source>
</evidence>
<reference evidence="24" key="1">
    <citation type="submission" date="2019-06" db="EMBL/GenBank/DDBJ databases">
        <title>G10K-VGP Goodes thornscrub tortoise genome, primary haplotype.</title>
        <authorList>
            <person name="Murphy B."/>
            <person name="Edwards T."/>
            <person name="Rhie A."/>
            <person name="Koren S."/>
            <person name="Phillippy A."/>
            <person name="Fedrigo O."/>
            <person name="Haase B."/>
            <person name="Mountcastle J."/>
            <person name="Lewin H."/>
            <person name="Damas J."/>
            <person name="Howe K."/>
            <person name="Formenti G."/>
            <person name="Myers G."/>
            <person name="Durbin R."/>
            <person name="Jarvis E.D."/>
        </authorList>
    </citation>
    <scope>NUCLEOTIDE SEQUENCE [LARGE SCALE GENOMIC DNA]</scope>
</reference>
<evidence type="ECO:0000256" key="15">
    <source>
        <dbReference type="ARBA" id="ARBA00023242"/>
    </source>
</evidence>
<dbReference type="GO" id="GO:0031965">
    <property type="term" value="C:nuclear membrane"/>
    <property type="evidence" value="ECO:0007669"/>
    <property type="project" value="UniProtKB-SubCell"/>
</dbReference>
<feature type="region of interest" description="Disordered" evidence="22">
    <location>
        <begin position="1"/>
        <end position="21"/>
    </location>
</feature>
<dbReference type="SUPFAM" id="SSF52540">
    <property type="entry name" value="P-loop containing nucleoside triphosphate hydrolases"/>
    <property type="match status" value="1"/>
</dbReference>
<evidence type="ECO:0000256" key="21">
    <source>
        <dbReference type="ARBA" id="ARBA00049360"/>
    </source>
</evidence>
<organism evidence="24 25">
    <name type="scientific">Gopherus evgoodei</name>
    <name type="common">Goodes thornscrub tortoise</name>
    <dbReference type="NCBI Taxonomy" id="1825980"/>
    <lineage>
        <taxon>Eukaryota</taxon>
        <taxon>Metazoa</taxon>
        <taxon>Chordata</taxon>
        <taxon>Craniata</taxon>
        <taxon>Vertebrata</taxon>
        <taxon>Euteleostomi</taxon>
        <taxon>Archelosauria</taxon>
        <taxon>Testudinata</taxon>
        <taxon>Testudines</taxon>
        <taxon>Cryptodira</taxon>
        <taxon>Durocryptodira</taxon>
        <taxon>Testudinoidea</taxon>
        <taxon>Testudinidae</taxon>
        <taxon>Gopherus</taxon>
    </lineage>
</organism>
<keyword evidence="8" id="KW-0547">Nucleotide-binding</keyword>
<evidence type="ECO:0000313" key="24">
    <source>
        <dbReference type="Ensembl" id="ENSGEVP00005030377.1"/>
    </source>
</evidence>
<name>A0A8C5F355_9SAUR</name>
<dbReference type="GO" id="GO:0019894">
    <property type="term" value="F:kinesin binding"/>
    <property type="evidence" value="ECO:0007669"/>
    <property type="project" value="TreeGrafter"/>
</dbReference>
<dbReference type="AlphaFoldDB" id="A0A8C5F355"/>
<dbReference type="GO" id="GO:0034504">
    <property type="term" value="P:protein localization to nucleus"/>
    <property type="evidence" value="ECO:0007669"/>
    <property type="project" value="TreeGrafter"/>
</dbReference>
<evidence type="ECO:0000256" key="10">
    <source>
        <dbReference type="ARBA" id="ARBA00022824"/>
    </source>
</evidence>
<evidence type="ECO:0000256" key="9">
    <source>
        <dbReference type="ARBA" id="ARBA00022801"/>
    </source>
</evidence>
<proteinExistence type="inferred from homology"/>